<dbReference type="InterPro" id="IPR000962">
    <property type="entry name" value="Znf_DskA_TraR"/>
</dbReference>
<evidence type="ECO:0000313" key="8">
    <source>
        <dbReference type="Proteomes" id="UP001595947"/>
    </source>
</evidence>
<evidence type="ECO:0000313" key="7">
    <source>
        <dbReference type="EMBL" id="MFC5064531.1"/>
    </source>
</evidence>
<dbReference type="PANTHER" id="PTHR33823:SF4">
    <property type="entry name" value="GENERAL STRESS PROTEIN 16O"/>
    <property type="match status" value="1"/>
</dbReference>
<keyword evidence="3" id="KW-0862">Zinc</keyword>
<dbReference type="PROSITE" id="PS51128">
    <property type="entry name" value="ZF_DKSA_2"/>
    <property type="match status" value="1"/>
</dbReference>
<dbReference type="Gene3D" id="1.20.120.910">
    <property type="entry name" value="DksA, coiled-coil domain"/>
    <property type="match status" value="1"/>
</dbReference>
<evidence type="ECO:0000259" key="6">
    <source>
        <dbReference type="Pfam" id="PF01258"/>
    </source>
</evidence>
<feature type="region of interest" description="Disordered" evidence="5">
    <location>
        <begin position="1"/>
        <end position="64"/>
    </location>
</feature>
<feature type="compositionally biased region" description="Basic and acidic residues" evidence="5">
    <location>
        <begin position="1"/>
        <end position="31"/>
    </location>
</feature>
<sequence length="118" mass="13333">MDAEQARRDLTEERRRLVDMGDFADQQRPDPAEEQEGAGGQHAADYGSEVEEQMENQGLSDEARRQVGEIDAALARLDEGTWGRCVVCGKDIDAERLEALPYAARCREHQEELERSSR</sequence>
<protein>
    <submittedName>
        <fullName evidence="7">TraR/DksA family transcriptional regulator</fullName>
    </submittedName>
</protein>
<dbReference type="SUPFAM" id="SSF109635">
    <property type="entry name" value="DnaK suppressor protein DksA, alpha-hairpin domain"/>
    <property type="match status" value="1"/>
</dbReference>
<feature type="zinc finger region" description="dksA C4-type" evidence="4">
    <location>
        <begin position="85"/>
        <end position="109"/>
    </location>
</feature>
<keyword evidence="8" id="KW-1185">Reference proteome</keyword>
<evidence type="ECO:0000256" key="3">
    <source>
        <dbReference type="ARBA" id="ARBA00022833"/>
    </source>
</evidence>
<dbReference type="SUPFAM" id="SSF57716">
    <property type="entry name" value="Glucocorticoid receptor-like (DNA-binding domain)"/>
    <property type="match status" value="1"/>
</dbReference>
<accession>A0ABV9YPK5</accession>
<dbReference type="EMBL" id="JBHSIV010000024">
    <property type="protein sequence ID" value="MFC5064531.1"/>
    <property type="molecule type" value="Genomic_DNA"/>
</dbReference>
<gene>
    <name evidence="7" type="ORF">ACFPBZ_20080</name>
</gene>
<reference evidence="8" key="1">
    <citation type="journal article" date="2019" name="Int. J. Syst. Evol. Microbiol.">
        <title>The Global Catalogue of Microorganisms (GCM) 10K type strain sequencing project: providing services to taxonomists for standard genome sequencing and annotation.</title>
        <authorList>
            <consortium name="The Broad Institute Genomics Platform"/>
            <consortium name="The Broad Institute Genome Sequencing Center for Infectious Disease"/>
            <person name="Wu L."/>
            <person name="Ma J."/>
        </authorList>
    </citation>
    <scope>NUCLEOTIDE SEQUENCE [LARGE SCALE GENOMIC DNA]</scope>
    <source>
        <strain evidence="8">CGMCC 4.7093</strain>
    </source>
</reference>
<dbReference type="InterPro" id="IPR037187">
    <property type="entry name" value="DnaK_N"/>
</dbReference>
<name>A0ABV9YPK5_9PSEU</name>
<organism evidence="7 8">
    <name type="scientific">Actinomycetospora atypica</name>
    <dbReference type="NCBI Taxonomy" id="1290095"/>
    <lineage>
        <taxon>Bacteria</taxon>
        <taxon>Bacillati</taxon>
        <taxon>Actinomycetota</taxon>
        <taxon>Actinomycetes</taxon>
        <taxon>Pseudonocardiales</taxon>
        <taxon>Pseudonocardiaceae</taxon>
        <taxon>Actinomycetospora</taxon>
    </lineage>
</organism>
<evidence type="ECO:0000256" key="1">
    <source>
        <dbReference type="ARBA" id="ARBA00022723"/>
    </source>
</evidence>
<evidence type="ECO:0000256" key="5">
    <source>
        <dbReference type="SAM" id="MobiDB-lite"/>
    </source>
</evidence>
<keyword evidence="2" id="KW-0863">Zinc-finger</keyword>
<keyword evidence="1" id="KW-0479">Metal-binding</keyword>
<feature type="domain" description="Zinc finger DksA/TraR C4-type" evidence="6">
    <location>
        <begin position="81"/>
        <end position="115"/>
    </location>
</feature>
<dbReference type="PANTHER" id="PTHR33823">
    <property type="entry name" value="RNA POLYMERASE-BINDING TRANSCRIPTION FACTOR DKSA-RELATED"/>
    <property type="match status" value="1"/>
</dbReference>
<comment type="caution">
    <text evidence="7">The sequence shown here is derived from an EMBL/GenBank/DDBJ whole genome shotgun (WGS) entry which is preliminary data.</text>
</comment>
<evidence type="ECO:0000256" key="2">
    <source>
        <dbReference type="ARBA" id="ARBA00022771"/>
    </source>
</evidence>
<dbReference type="RefSeq" id="WP_378037875.1">
    <property type="nucleotide sequence ID" value="NZ_JBHSIV010000024.1"/>
</dbReference>
<proteinExistence type="predicted"/>
<dbReference type="Pfam" id="PF01258">
    <property type="entry name" value="zf-dskA_traR"/>
    <property type="match status" value="1"/>
</dbReference>
<dbReference type="Proteomes" id="UP001595947">
    <property type="component" value="Unassembled WGS sequence"/>
</dbReference>
<evidence type="ECO:0000256" key="4">
    <source>
        <dbReference type="PROSITE-ProRule" id="PRU00510"/>
    </source>
</evidence>